<sequence>MSWAIWACIRIIGYGFNWVKLMWVNLLVNGLGNWVCNMDIELLIIGFYFVFIIYYFGFGMGLGEMGLLQV</sequence>
<protein>
    <submittedName>
        <fullName evidence="2">Uncharacterized protein</fullName>
    </submittedName>
</protein>
<proteinExistence type="predicted"/>
<keyword evidence="3" id="KW-1185">Reference proteome</keyword>
<gene>
    <name evidence="2" type="ORF">ES332_A01G132600v1</name>
</gene>
<dbReference type="Proteomes" id="UP000322667">
    <property type="component" value="Chromosome A01"/>
</dbReference>
<evidence type="ECO:0000313" key="2">
    <source>
        <dbReference type="EMBL" id="TYI42922.1"/>
    </source>
</evidence>
<name>A0A5D2RRF3_GOSTO</name>
<feature type="transmembrane region" description="Helical" evidence="1">
    <location>
        <begin position="40"/>
        <end position="58"/>
    </location>
</feature>
<evidence type="ECO:0000256" key="1">
    <source>
        <dbReference type="SAM" id="Phobius"/>
    </source>
</evidence>
<dbReference type="EMBL" id="CM017610">
    <property type="protein sequence ID" value="TYI42922.1"/>
    <property type="molecule type" value="Genomic_DNA"/>
</dbReference>
<keyword evidence="1" id="KW-1133">Transmembrane helix</keyword>
<dbReference type="AlphaFoldDB" id="A0A5D2RRF3"/>
<evidence type="ECO:0000313" key="3">
    <source>
        <dbReference type="Proteomes" id="UP000322667"/>
    </source>
</evidence>
<organism evidence="2 3">
    <name type="scientific">Gossypium tomentosum</name>
    <name type="common">Hawaiian cotton</name>
    <name type="synonym">Gossypium sandvicense</name>
    <dbReference type="NCBI Taxonomy" id="34277"/>
    <lineage>
        <taxon>Eukaryota</taxon>
        <taxon>Viridiplantae</taxon>
        <taxon>Streptophyta</taxon>
        <taxon>Embryophyta</taxon>
        <taxon>Tracheophyta</taxon>
        <taxon>Spermatophyta</taxon>
        <taxon>Magnoliopsida</taxon>
        <taxon>eudicotyledons</taxon>
        <taxon>Gunneridae</taxon>
        <taxon>Pentapetalae</taxon>
        <taxon>rosids</taxon>
        <taxon>malvids</taxon>
        <taxon>Malvales</taxon>
        <taxon>Malvaceae</taxon>
        <taxon>Malvoideae</taxon>
        <taxon>Gossypium</taxon>
    </lineage>
</organism>
<keyword evidence="1" id="KW-0812">Transmembrane</keyword>
<keyword evidence="1" id="KW-0472">Membrane</keyword>
<feature type="transmembrane region" description="Helical" evidence="1">
    <location>
        <begin position="7"/>
        <end position="28"/>
    </location>
</feature>
<reference evidence="2 3" key="1">
    <citation type="submission" date="2019-07" db="EMBL/GenBank/DDBJ databases">
        <title>WGS assembly of Gossypium tomentosum.</title>
        <authorList>
            <person name="Chen Z.J."/>
            <person name="Sreedasyam A."/>
            <person name="Ando A."/>
            <person name="Song Q."/>
            <person name="De L."/>
            <person name="Hulse-Kemp A."/>
            <person name="Ding M."/>
            <person name="Ye W."/>
            <person name="Kirkbride R."/>
            <person name="Jenkins J."/>
            <person name="Plott C."/>
            <person name="Lovell J."/>
            <person name="Lin Y.-M."/>
            <person name="Vaughn R."/>
            <person name="Liu B."/>
            <person name="Li W."/>
            <person name="Simpson S."/>
            <person name="Scheffler B."/>
            <person name="Saski C."/>
            <person name="Grover C."/>
            <person name="Hu G."/>
            <person name="Conover J."/>
            <person name="Carlson J."/>
            <person name="Shu S."/>
            <person name="Boston L."/>
            <person name="Williams M."/>
            <person name="Peterson D."/>
            <person name="Mcgee K."/>
            <person name="Jones D."/>
            <person name="Wendel J."/>
            <person name="Stelly D."/>
            <person name="Grimwood J."/>
            <person name="Schmutz J."/>
        </authorList>
    </citation>
    <scope>NUCLEOTIDE SEQUENCE [LARGE SCALE GENOMIC DNA]</scope>
    <source>
        <strain evidence="2">7179.01</strain>
    </source>
</reference>
<accession>A0A5D2RRF3</accession>